<proteinExistence type="predicted"/>
<organism evidence="1 2">
    <name type="scientific">Tsuneonella deserti</name>
    <dbReference type="NCBI Taxonomy" id="2035528"/>
    <lineage>
        <taxon>Bacteria</taxon>
        <taxon>Pseudomonadati</taxon>
        <taxon>Pseudomonadota</taxon>
        <taxon>Alphaproteobacteria</taxon>
        <taxon>Sphingomonadales</taxon>
        <taxon>Erythrobacteraceae</taxon>
        <taxon>Tsuneonella</taxon>
    </lineage>
</organism>
<gene>
    <name evidence="1" type="ORF">GCM10011515_20630</name>
</gene>
<evidence type="ECO:0008006" key="3">
    <source>
        <dbReference type="Google" id="ProtNLM"/>
    </source>
</evidence>
<accession>A0ABQ1SC45</accession>
<sequence>MGHTIGQDLVSLAYEARLDALKVARIALWDTVASARREGSLDAAIREADHAPLAELVATLPDLRAVGFNGRTSAAIGRPQLAASRLALIDLPSSSPAYAAMPLADKERLWARLADFLA</sequence>
<name>A0ABQ1SC45_9SPHN</name>
<reference evidence="2" key="1">
    <citation type="journal article" date="2019" name="Int. J. Syst. Evol. Microbiol.">
        <title>The Global Catalogue of Microorganisms (GCM) 10K type strain sequencing project: providing services to taxonomists for standard genome sequencing and annotation.</title>
        <authorList>
            <consortium name="The Broad Institute Genomics Platform"/>
            <consortium name="The Broad Institute Genome Sequencing Center for Infectious Disease"/>
            <person name="Wu L."/>
            <person name="Ma J."/>
        </authorList>
    </citation>
    <scope>NUCLEOTIDE SEQUENCE [LARGE SCALE GENOMIC DNA]</scope>
    <source>
        <strain evidence="2">CGMCC 1.15959</strain>
    </source>
</reference>
<evidence type="ECO:0000313" key="1">
    <source>
        <dbReference type="EMBL" id="GGE00725.1"/>
    </source>
</evidence>
<keyword evidence="2" id="KW-1185">Reference proteome</keyword>
<dbReference type="Proteomes" id="UP000619041">
    <property type="component" value="Unassembled WGS sequence"/>
</dbReference>
<dbReference type="InterPro" id="IPR036895">
    <property type="entry name" value="Uracil-DNA_glycosylase-like_sf"/>
</dbReference>
<dbReference type="Gene3D" id="3.40.470.10">
    <property type="entry name" value="Uracil-DNA glycosylase-like domain"/>
    <property type="match status" value="1"/>
</dbReference>
<dbReference type="SUPFAM" id="SSF52141">
    <property type="entry name" value="Uracil-DNA glycosylase-like"/>
    <property type="match status" value="1"/>
</dbReference>
<dbReference type="EMBL" id="BMKL01000001">
    <property type="protein sequence ID" value="GGE00725.1"/>
    <property type="molecule type" value="Genomic_DNA"/>
</dbReference>
<comment type="caution">
    <text evidence="1">The sequence shown here is derived from an EMBL/GenBank/DDBJ whole genome shotgun (WGS) entry which is preliminary data.</text>
</comment>
<protein>
    <recommendedName>
        <fullName evidence="3">Uracil DNA glycosylase superfamily protein</fullName>
    </recommendedName>
</protein>
<evidence type="ECO:0000313" key="2">
    <source>
        <dbReference type="Proteomes" id="UP000619041"/>
    </source>
</evidence>